<dbReference type="PANTHER" id="PTHR14312:SF1">
    <property type="entry name" value="BASIC-LEUCINE ZIPPER TRANSCRIPTION FACTOR A"/>
    <property type="match status" value="1"/>
</dbReference>
<feature type="region of interest" description="Disordered" evidence="1">
    <location>
        <begin position="183"/>
        <end position="283"/>
    </location>
</feature>
<evidence type="ECO:0000313" key="3">
    <source>
        <dbReference type="Proteomes" id="UP000007799"/>
    </source>
</evidence>
<organism evidence="3">
    <name type="scientific">Salpingoeca rosetta (strain ATCC 50818 / BSB-021)</name>
    <dbReference type="NCBI Taxonomy" id="946362"/>
    <lineage>
        <taxon>Eukaryota</taxon>
        <taxon>Choanoflagellata</taxon>
        <taxon>Craspedida</taxon>
        <taxon>Salpingoecidae</taxon>
        <taxon>Salpingoeca</taxon>
    </lineage>
</organism>
<feature type="compositionally biased region" description="Low complexity" evidence="1">
    <location>
        <begin position="257"/>
        <end position="270"/>
    </location>
</feature>
<proteinExistence type="predicted"/>
<reference evidence="2" key="1">
    <citation type="submission" date="2009-08" db="EMBL/GenBank/DDBJ databases">
        <title>Annotation of Salpingoeca rosetta.</title>
        <authorList>
            <consortium name="The Broad Institute Genome Sequencing Platform"/>
            <person name="Russ C."/>
            <person name="Cuomo C."/>
            <person name="Burger G."/>
            <person name="Gray M.W."/>
            <person name="Holland P.W.H."/>
            <person name="King N."/>
            <person name="Lang F.B.F."/>
            <person name="Roger A.J."/>
            <person name="Ruiz-Trillo I."/>
            <person name="Young S.K."/>
            <person name="Zeng Q."/>
            <person name="Gargeya S."/>
            <person name="Alvarado L."/>
            <person name="Berlin A."/>
            <person name="Chapman S.B."/>
            <person name="Chen Z."/>
            <person name="Freedman E."/>
            <person name="Gellesch M."/>
            <person name="Goldberg J."/>
            <person name="Griggs A."/>
            <person name="Gujja S."/>
            <person name="Heilman E."/>
            <person name="Heiman D."/>
            <person name="Howarth C."/>
            <person name="Mehta T."/>
            <person name="Neiman D."/>
            <person name="Pearson M."/>
            <person name="Roberts A."/>
            <person name="Saif S."/>
            <person name="Shea T."/>
            <person name="Shenoy N."/>
            <person name="Sisk P."/>
            <person name="Stolte C."/>
            <person name="Sykes S."/>
            <person name="White J."/>
            <person name="Yandava C."/>
            <person name="Haas B."/>
            <person name="Nusbaum C."/>
            <person name="Birren B."/>
        </authorList>
    </citation>
    <scope>NUCLEOTIDE SEQUENCE [LARGE SCALE GENOMIC DNA]</scope>
    <source>
        <strain evidence="2">ATCC 50818</strain>
    </source>
</reference>
<feature type="region of interest" description="Disordered" evidence="1">
    <location>
        <begin position="1"/>
        <end position="54"/>
    </location>
</feature>
<dbReference type="Proteomes" id="UP000007799">
    <property type="component" value="Unassembled WGS sequence"/>
</dbReference>
<dbReference type="GO" id="GO:0010468">
    <property type="term" value="P:regulation of gene expression"/>
    <property type="evidence" value="ECO:0007669"/>
    <property type="project" value="TreeGrafter"/>
</dbReference>
<feature type="compositionally biased region" description="Basic and acidic residues" evidence="1">
    <location>
        <begin position="183"/>
        <end position="196"/>
    </location>
</feature>
<evidence type="ECO:0000256" key="1">
    <source>
        <dbReference type="SAM" id="MobiDB-lite"/>
    </source>
</evidence>
<feature type="region of interest" description="Disordered" evidence="1">
    <location>
        <begin position="367"/>
        <end position="433"/>
    </location>
</feature>
<dbReference type="PANTHER" id="PTHR14312">
    <property type="entry name" value="CREB/ATF BZIP TRANSCRIPTION FACTOR"/>
    <property type="match status" value="1"/>
</dbReference>
<feature type="compositionally biased region" description="Polar residues" evidence="1">
    <location>
        <begin position="198"/>
        <end position="220"/>
    </location>
</feature>
<dbReference type="eggNOG" id="ENOG502QSK9">
    <property type="taxonomic scope" value="Eukaryota"/>
</dbReference>
<feature type="compositionally biased region" description="Low complexity" evidence="1">
    <location>
        <begin position="37"/>
        <end position="52"/>
    </location>
</feature>
<protein>
    <submittedName>
        <fullName evidence="2">Uncharacterized protein</fullName>
    </submittedName>
</protein>
<dbReference type="GeneID" id="16073428"/>
<dbReference type="GO" id="GO:0043565">
    <property type="term" value="F:sequence-specific DNA binding"/>
    <property type="evidence" value="ECO:0007669"/>
    <property type="project" value="TreeGrafter"/>
</dbReference>
<name>F2UDA3_SALR5</name>
<feature type="compositionally biased region" description="Low complexity" evidence="1">
    <location>
        <begin position="400"/>
        <end position="414"/>
    </location>
</feature>
<sequence length="449" mass="49040">MHEKQQHQTQAGDAVPAQRSPPQTQHHDDMGKDAGYAASTSTASSTSMTSSSPKRLKRGTFVAYGECAQTRCMHHQSSSATHILSFDKTSDDNTVEHASGQYCVRRPPVLARIAQSDPSNVTCTLQTSPAVLTVTGVTREQAAALAEECTSELMEAYCDAVILDWGSFDFNFYMHRFFDEGEDGGERVHDAHERATSAHASDTNTSTCSEHSTANSNDVNSSTCSERSTTSSNDSGSDYVRSGEKASDVGGGGDGGVHSTSHSSGSDSDSITAKQDSAEPPAAARMCMQAIPVNIAGMHGDFKLEDDDENFALVAAAIRRALDWLQYTKDTEFAAVGPKLLLDLTTVSAGLRQAILADVARYAEEANDGKLQQEGDEVQKQEHQQHQQHQQQEEQEEEGIQQQQHQQHQQQQPHQHQHQQHQGENEVDDLEEHEEFCSTEHIFIIASTP</sequence>
<accession>F2UDA3</accession>
<dbReference type="GO" id="GO:0005634">
    <property type="term" value="C:nucleus"/>
    <property type="evidence" value="ECO:0007669"/>
    <property type="project" value="TreeGrafter"/>
</dbReference>
<feature type="compositionally biased region" description="Low complexity" evidence="1">
    <location>
        <begin position="221"/>
        <end position="232"/>
    </location>
</feature>
<gene>
    <name evidence="2" type="ORF">PTSG_05963</name>
</gene>
<dbReference type="RefSeq" id="XP_004992855.1">
    <property type="nucleotide sequence ID" value="XM_004992798.1"/>
</dbReference>
<dbReference type="EMBL" id="GL832969">
    <property type="protein sequence ID" value="EGD74598.1"/>
    <property type="molecule type" value="Genomic_DNA"/>
</dbReference>
<feature type="compositionally biased region" description="Basic and acidic residues" evidence="1">
    <location>
        <begin position="367"/>
        <end position="385"/>
    </location>
</feature>
<dbReference type="KEGG" id="sre:PTSG_05963"/>
<dbReference type="AlphaFoldDB" id="F2UDA3"/>
<dbReference type="InParanoid" id="F2UDA3"/>
<keyword evidence="3" id="KW-1185">Reference proteome</keyword>
<evidence type="ECO:0000313" key="2">
    <source>
        <dbReference type="EMBL" id="EGD74598.1"/>
    </source>
</evidence>